<dbReference type="InterPro" id="IPR035906">
    <property type="entry name" value="MetI-like_sf"/>
</dbReference>
<protein>
    <recommendedName>
        <fullName evidence="10">Phosphate transport system permease protein</fullName>
    </recommendedName>
</protein>
<comment type="function">
    <text evidence="10">Part of the binding-protein-dependent transport system for phosphate; probably responsible for the translocation of the substrate across the membrane.</text>
</comment>
<keyword evidence="5 10" id="KW-0592">Phosphate transport</keyword>
<gene>
    <name evidence="13" type="primary">pstC</name>
    <name evidence="13" type="ORF">GCM10022197_33340</name>
</gene>
<keyword evidence="8 9" id="KW-0472">Membrane</keyword>
<keyword evidence="14" id="KW-1185">Reference proteome</keyword>
<evidence type="ECO:0000259" key="12">
    <source>
        <dbReference type="PROSITE" id="PS50928"/>
    </source>
</evidence>
<feature type="transmembrane region" description="Helical" evidence="9">
    <location>
        <begin position="378"/>
        <end position="397"/>
    </location>
</feature>
<organism evidence="13 14">
    <name type="scientific">Microlunatus spumicola</name>
    <dbReference type="NCBI Taxonomy" id="81499"/>
    <lineage>
        <taxon>Bacteria</taxon>
        <taxon>Bacillati</taxon>
        <taxon>Actinomycetota</taxon>
        <taxon>Actinomycetes</taxon>
        <taxon>Propionibacteriales</taxon>
        <taxon>Propionibacteriaceae</taxon>
        <taxon>Microlunatus</taxon>
    </lineage>
</organism>
<dbReference type="InterPro" id="IPR051124">
    <property type="entry name" value="Phosphate_Transport_Permease"/>
</dbReference>
<keyword evidence="3 9" id="KW-0813">Transport</keyword>
<evidence type="ECO:0000256" key="1">
    <source>
        <dbReference type="ARBA" id="ARBA00004651"/>
    </source>
</evidence>
<dbReference type="EMBL" id="BAAAYR010000004">
    <property type="protein sequence ID" value="GAA3573792.1"/>
    <property type="molecule type" value="Genomic_DNA"/>
</dbReference>
<evidence type="ECO:0000256" key="5">
    <source>
        <dbReference type="ARBA" id="ARBA00022592"/>
    </source>
</evidence>
<comment type="similarity">
    <text evidence="2 10">Belongs to the binding-protein-dependent transport system permease family. CysTW subfamily.</text>
</comment>
<feature type="region of interest" description="Disordered" evidence="11">
    <location>
        <begin position="1"/>
        <end position="69"/>
    </location>
</feature>
<name>A0ABP6XWT5_9ACTN</name>
<feature type="compositionally biased region" description="Low complexity" evidence="11">
    <location>
        <begin position="47"/>
        <end position="61"/>
    </location>
</feature>
<dbReference type="PANTHER" id="PTHR30425">
    <property type="entry name" value="PHOSPHATE TRANSPORT SYSTEM PERMEASE PROTEIN PST"/>
    <property type="match status" value="1"/>
</dbReference>
<dbReference type="PROSITE" id="PS50928">
    <property type="entry name" value="ABC_TM1"/>
    <property type="match status" value="1"/>
</dbReference>
<evidence type="ECO:0000256" key="4">
    <source>
        <dbReference type="ARBA" id="ARBA00022475"/>
    </source>
</evidence>
<dbReference type="CDD" id="cd06261">
    <property type="entry name" value="TM_PBP2"/>
    <property type="match status" value="1"/>
</dbReference>
<feature type="transmembrane region" description="Helical" evidence="9">
    <location>
        <begin position="119"/>
        <end position="143"/>
    </location>
</feature>
<evidence type="ECO:0000313" key="14">
    <source>
        <dbReference type="Proteomes" id="UP001500767"/>
    </source>
</evidence>
<feature type="transmembrane region" description="Helical" evidence="9">
    <location>
        <begin position="232"/>
        <end position="250"/>
    </location>
</feature>
<dbReference type="Proteomes" id="UP001500767">
    <property type="component" value="Unassembled WGS sequence"/>
</dbReference>
<evidence type="ECO:0000313" key="13">
    <source>
        <dbReference type="EMBL" id="GAA3573792.1"/>
    </source>
</evidence>
<evidence type="ECO:0000256" key="7">
    <source>
        <dbReference type="ARBA" id="ARBA00022989"/>
    </source>
</evidence>
<evidence type="ECO:0000256" key="2">
    <source>
        <dbReference type="ARBA" id="ARBA00007069"/>
    </source>
</evidence>
<proteinExistence type="inferred from homology"/>
<dbReference type="SUPFAM" id="SSF161098">
    <property type="entry name" value="MetI-like"/>
    <property type="match status" value="1"/>
</dbReference>
<sequence length="406" mass="41953">MTDTTRQPGVDGRTGTVEPVADPLAHAGAGFDDGVPEGYRPPDEPDPLASSPAAADPSLSPVHDEQARHSPVPVVEHLAAKPGRTATTTSPERTGSGVRLATISRTGDLVFGGLTKATAVVLVALVAFVGIFLLVLALPSILADQDNFFLSRSWQVSGGDLRFGILGLLWTTVLSSVVALVIAVPVAVGVALCLTQYLPKRVAGPVGFLVELLAAVPSIIFGLWGLTVFGPFLGPIGAWIGSTLGFIPLFDPVSDPKSTVFVAGIVLAIMVLPIITSISKNVFEQTPRDQTEAALALGATRWEVIRTSVLPYGRSGVISASMLGLGRALGETIAVLIILSQPAPGSAFTPSIFAGGETFASKIANNASEFDSPSKTGAYIAAGLVLFVVTFLVNAAARTIADRGVK</sequence>
<dbReference type="InterPro" id="IPR011864">
    <property type="entry name" value="Phosphate_PstC"/>
</dbReference>
<accession>A0ABP6XWT5</accession>
<comment type="subcellular location">
    <subcellularLocation>
        <location evidence="1 9">Cell membrane</location>
        <topology evidence="1 9">Multi-pass membrane protein</topology>
    </subcellularLocation>
</comment>
<feature type="transmembrane region" description="Helical" evidence="9">
    <location>
        <begin position="163"/>
        <end position="194"/>
    </location>
</feature>
<dbReference type="Pfam" id="PF00528">
    <property type="entry name" value="BPD_transp_1"/>
    <property type="match status" value="1"/>
</dbReference>
<keyword evidence="6 9" id="KW-0812">Transmembrane</keyword>
<evidence type="ECO:0000256" key="6">
    <source>
        <dbReference type="ARBA" id="ARBA00022692"/>
    </source>
</evidence>
<feature type="domain" description="ABC transmembrane type-1" evidence="12">
    <location>
        <begin position="169"/>
        <end position="397"/>
    </location>
</feature>
<dbReference type="Gene3D" id="1.10.3720.10">
    <property type="entry name" value="MetI-like"/>
    <property type="match status" value="1"/>
</dbReference>
<evidence type="ECO:0000256" key="3">
    <source>
        <dbReference type="ARBA" id="ARBA00022448"/>
    </source>
</evidence>
<evidence type="ECO:0000256" key="9">
    <source>
        <dbReference type="RuleBase" id="RU363032"/>
    </source>
</evidence>
<feature type="transmembrane region" description="Helical" evidence="9">
    <location>
        <begin position="259"/>
        <end position="278"/>
    </location>
</feature>
<comment type="caution">
    <text evidence="13">The sequence shown here is derived from an EMBL/GenBank/DDBJ whole genome shotgun (WGS) entry which is preliminary data.</text>
</comment>
<keyword evidence="4 10" id="KW-1003">Cell membrane</keyword>
<dbReference type="NCBIfam" id="TIGR02138">
    <property type="entry name" value="phosphate_pstC"/>
    <property type="match status" value="1"/>
</dbReference>
<keyword evidence="7 9" id="KW-1133">Transmembrane helix</keyword>
<dbReference type="InterPro" id="IPR000515">
    <property type="entry name" value="MetI-like"/>
</dbReference>
<reference evidence="14" key="1">
    <citation type="journal article" date="2019" name="Int. J. Syst. Evol. Microbiol.">
        <title>The Global Catalogue of Microorganisms (GCM) 10K type strain sequencing project: providing services to taxonomists for standard genome sequencing and annotation.</title>
        <authorList>
            <consortium name="The Broad Institute Genomics Platform"/>
            <consortium name="The Broad Institute Genome Sequencing Center for Infectious Disease"/>
            <person name="Wu L."/>
            <person name="Ma J."/>
        </authorList>
    </citation>
    <scope>NUCLEOTIDE SEQUENCE [LARGE SCALE GENOMIC DNA]</scope>
    <source>
        <strain evidence="14">JCM 16540</strain>
    </source>
</reference>
<evidence type="ECO:0000256" key="11">
    <source>
        <dbReference type="SAM" id="MobiDB-lite"/>
    </source>
</evidence>
<feature type="transmembrane region" description="Helical" evidence="9">
    <location>
        <begin position="206"/>
        <end position="226"/>
    </location>
</feature>
<evidence type="ECO:0000256" key="10">
    <source>
        <dbReference type="RuleBase" id="RU363054"/>
    </source>
</evidence>
<dbReference type="PANTHER" id="PTHR30425:SF1">
    <property type="entry name" value="PHOSPHATE TRANSPORT SYSTEM PERMEASE PROTEIN PSTC"/>
    <property type="match status" value="1"/>
</dbReference>
<evidence type="ECO:0000256" key="8">
    <source>
        <dbReference type="ARBA" id="ARBA00023136"/>
    </source>
</evidence>